<sequence>MTDGPTEKGSPAGTELQAEDALWAGVGPGHAKIILSLYLPSAGVSYCNIRMLLIAEGDEQTAEEEEGDGR</sequence>
<dbReference type="Proteomes" id="UP001145742">
    <property type="component" value="Unassembled WGS sequence"/>
</dbReference>
<name>A0ABQ9CUB2_9PASS</name>
<organism evidence="1 2">
    <name type="scientific">Willisornis vidua</name>
    <name type="common">Xingu scale-backed antbird</name>
    <dbReference type="NCBI Taxonomy" id="1566151"/>
    <lineage>
        <taxon>Eukaryota</taxon>
        <taxon>Metazoa</taxon>
        <taxon>Chordata</taxon>
        <taxon>Craniata</taxon>
        <taxon>Vertebrata</taxon>
        <taxon>Euteleostomi</taxon>
        <taxon>Archelosauria</taxon>
        <taxon>Archosauria</taxon>
        <taxon>Dinosauria</taxon>
        <taxon>Saurischia</taxon>
        <taxon>Theropoda</taxon>
        <taxon>Coelurosauria</taxon>
        <taxon>Aves</taxon>
        <taxon>Neognathae</taxon>
        <taxon>Neoaves</taxon>
        <taxon>Telluraves</taxon>
        <taxon>Australaves</taxon>
        <taxon>Passeriformes</taxon>
        <taxon>Thamnophilidae</taxon>
        <taxon>Willisornis</taxon>
    </lineage>
</organism>
<comment type="caution">
    <text evidence="1">The sequence shown here is derived from an EMBL/GenBank/DDBJ whole genome shotgun (WGS) entry which is preliminary data.</text>
</comment>
<accession>A0ABQ9CUB2</accession>
<dbReference type="EMBL" id="WHWB01034653">
    <property type="protein sequence ID" value="KAJ7406419.1"/>
    <property type="molecule type" value="Genomic_DNA"/>
</dbReference>
<gene>
    <name evidence="1" type="ORF">WISP_133847</name>
</gene>
<evidence type="ECO:0000313" key="1">
    <source>
        <dbReference type="EMBL" id="KAJ7406419.1"/>
    </source>
</evidence>
<proteinExistence type="predicted"/>
<evidence type="ECO:0000313" key="2">
    <source>
        <dbReference type="Proteomes" id="UP001145742"/>
    </source>
</evidence>
<protein>
    <submittedName>
        <fullName evidence="1">Uncharacterized protein</fullName>
    </submittedName>
</protein>
<keyword evidence="2" id="KW-1185">Reference proteome</keyword>
<reference evidence="1" key="1">
    <citation type="submission" date="2019-10" db="EMBL/GenBank/DDBJ databases">
        <authorList>
            <person name="Soares A.E.R."/>
            <person name="Aleixo A."/>
            <person name="Schneider P."/>
            <person name="Miyaki C.Y."/>
            <person name="Schneider M.P."/>
            <person name="Mello C."/>
            <person name="Vasconcelos A.T.R."/>
        </authorList>
    </citation>
    <scope>NUCLEOTIDE SEQUENCE</scope>
    <source>
        <tissue evidence="1">Muscle</tissue>
    </source>
</reference>